<dbReference type="Pfam" id="PF19575">
    <property type="entry name" value="HTH_58"/>
    <property type="match status" value="1"/>
</dbReference>
<feature type="domain" description="Helix-turn-helix" evidence="2">
    <location>
        <begin position="24"/>
        <end position="81"/>
    </location>
</feature>
<dbReference type="AlphaFoldDB" id="A0A849BUJ4"/>
<dbReference type="InterPro" id="IPR013324">
    <property type="entry name" value="RNA_pol_sigma_r3/r4-like"/>
</dbReference>
<evidence type="ECO:0000256" key="1">
    <source>
        <dbReference type="SAM" id="MobiDB-lite"/>
    </source>
</evidence>
<accession>A0A849BUJ4</accession>
<dbReference type="EMBL" id="JABEMA010000253">
    <property type="protein sequence ID" value="NNH24074.1"/>
    <property type="molecule type" value="Genomic_DNA"/>
</dbReference>
<keyword evidence="4" id="KW-1185">Reference proteome</keyword>
<evidence type="ECO:0000259" key="2">
    <source>
        <dbReference type="Pfam" id="PF19575"/>
    </source>
</evidence>
<reference evidence="3 4" key="1">
    <citation type="submission" date="2020-05" db="EMBL/GenBank/DDBJ databases">
        <title>MicrobeNet Type strains.</title>
        <authorList>
            <person name="Nicholson A.C."/>
        </authorList>
    </citation>
    <scope>NUCLEOTIDE SEQUENCE [LARGE SCALE GENOMIC DNA]</scope>
    <source>
        <strain evidence="3 4">JCM 14547</strain>
    </source>
</reference>
<evidence type="ECO:0000313" key="4">
    <source>
        <dbReference type="Proteomes" id="UP000555552"/>
    </source>
</evidence>
<proteinExistence type="predicted"/>
<feature type="region of interest" description="Disordered" evidence="1">
    <location>
        <begin position="1"/>
        <end position="30"/>
    </location>
</feature>
<dbReference type="Proteomes" id="UP000555552">
    <property type="component" value="Unassembled WGS sequence"/>
</dbReference>
<organism evidence="3 4">
    <name type="scientific">Pseudokineococcus marinus</name>
    <dbReference type="NCBI Taxonomy" id="351215"/>
    <lineage>
        <taxon>Bacteria</taxon>
        <taxon>Bacillati</taxon>
        <taxon>Actinomycetota</taxon>
        <taxon>Actinomycetes</taxon>
        <taxon>Kineosporiales</taxon>
        <taxon>Kineosporiaceae</taxon>
        <taxon>Pseudokineococcus</taxon>
    </lineage>
</organism>
<dbReference type="InterPro" id="IPR045745">
    <property type="entry name" value="HTH_58_Actinobacteria-type"/>
</dbReference>
<protein>
    <recommendedName>
        <fullName evidence="2">Helix-turn-helix domain-containing protein</fullName>
    </recommendedName>
</protein>
<dbReference type="SUPFAM" id="SSF88659">
    <property type="entry name" value="Sigma3 and sigma4 domains of RNA polymerase sigma factors"/>
    <property type="match status" value="1"/>
</dbReference>
<name>A0A849BUJ4_9ACTN</name>
<comment type="caution">
    <text evidence="3">The sequence shown here is derived from an EMBL/GenBank/DDBJ whole genome shotgun (WGS) entry which is preliminary data.</text>
</comment>
<sequence>MAATPDGSERDEDARAAGTAASRRRMSADERAALQQRLGARYGEGSSIRQLAGEEGLSYGFVHRLLSEGGTALRGRGGSTRRRAAS</sequence>
<gene>
    <name evidence="3" type="ORF">HLB09_13435</name>
</gene>
<evidence type="ECO:0000313" key="3">
    <source>
        <dbReference type="EMBL" id="NNH24074.1"/>
    </source>
</evidence>